<keyword evidence="1" id="KW-1133">Transmembrane helix</keyword>
<accession>A0A6M3MCD1</accession>
<keyword evidence="1" id="KW-0812">Transmembrane</keyword>
<evidence type="ECO:0000313" key="3">
    <source>
        <dbReference type="EMBL" id="QJB03243.1"/>
    </source>
</evidence>
<protein>
    <submittedName>
        <fullName evidence="3">Putative capsid protein</fullName>
    </submittedName>
</protein>
<dbReference type="AlphaFoldDB" id="A0A6M3MCD1"/>
<dbReference type="EMBL" id="MT143833">
    <property type="protein sequence ID" value="QJB03243.1"/>
    <property type="molecule type" value="Genomic_DNA"/>
</dbReference>
<feature type="transmembrane region" description="Helical" evidence="1">
    <location>
        <begin position="48"/>
        <end position="68"/>
    </location>
</feature>
<sequence length="81" mass="8184">MICVEQNGEGVLVATNPQPADVSACGMVVPSGQAVVGNPFALSVEDGAAVSAAIIGVWAVAYVFRIVIQSVKGSTHEESPS</sequence>
<name>A0A6M3MCD1_9ZZZZ</name>
<organism evidence="3">
    <name type="scientific">viral metagenome</name>
    <dbReference type="NCBI Taxonomy" id="1070528"/>
    <lineage>
        <taxon>unclassified sequences</taxon>
        <taxon>metagenomes</taxon>
        <taxon>organismal metagenomes</taxon>
    </lineage>
</organism>
<reference evidence="3" key="1">
    <citation type="submission" date="2020-03" db="EMBL/GenBank/DDBJ databases">
        <title>The deep terrestrial virosphere.</title>
        <authorList>
            <person name="Holmfeldt K."/>
            <person name="Nilsson E."/>
            <person name="Simone D."/>
            <person name="Lopez-Fernandez M."/>
            <person name="Wu X."/>
            <person name="de Brujin I."/>
            <person name="Lundin D."/>
            <person name="Andersson A."/>
            <person name="Bertilsson S."/>
            <person name="Dopson M."/>
        </authorList>
    </citation>
    <scope>NUCLEOTIDE SEQUENCE</scope>
    <source>
        <strain evidence="2">MM171A01142</strain>
        <strain evidence="3">MM171B00834</strain>
    </source>
</reference>
<proteinExistence type="predicted"/>
<evidence type="ECO:0000313" key="2">
    <source>
        <dbReference type="EMBL" id="QJA99339.1"/>
    </source>
</evidence>
<dbReference type="EMBL" id="MT143644">
    <property type="protein sequence ID" value="QJA99339.1"/>
    <property type="molecule type" value="Genomic_DNA"/>
</dbReference>
<keyword evidence="1" id="KW-0472">Membrane</keyword>
<evidence type="ECO:0000256" key="1">
    <source>
        <dbReference type="SAM" id="Phobius"/>
    </source>
</evidence>
<gene>
    <name evidence="2" type="ORF">MM171A01142_0008</name>
    <name evidence="3" type="ORF">MM171B00834_0009</name>
</gene>